<dbReference type="OrthoDB" id="9758333at2"/>
<dbReference type="GO" id="GO:0046556">
    <property type="term" value="F:alpha-L-arabinofuranosidase activity"/>
    <property type="evidence" value="ECO:0007669"/>
    <property type="project" value="UniProtKB-EC"/>
</dbReference>
<organism evidence="10 11">
    <name type="scientific">Paucilactobacillus oligofermentans DSM 15707 = LMG 22743</name>
    <dbReference type="NCBI Taxonomy" id="1423778"/>
    <lineage>
        <taxon>Bacteria</taxon>
        <taxon>Bacillati</taxon>
        <taxon>Bacillota</taxon>
        <taxon>Bacilli</taxon>
        <taxon>Lactobacillales</taxon>
        <taxon>Lactobacillaceae</taxon>
        <taxon>Paucilactobacillus</taxon>
    </lineage>
</organism>
<evidence type="ECO:0000259" key="9">
    <source>
        <dbReference type="SMART" id="SM00813"/>
    </source>
</evidence>
<dbReference type="EMBL" id="AZFE01000032">
    <property type="protein sequence ID" value="KRL54763.1"/>
    <property type="molecule type" value="Genomic_DNA"/>
</dbReference>
<dbReference type="PATRIC" id="fig|1423778.4.peg.1602"/>
<evidence type="ECO:0000256" key="6">
    <source>
        <dbReference type="ARBA" id="ARBA00022801"/>
    </source>
</evidence>
<evidence type="ECO:0000256" key="4">
    <source>
        <dbReference type="ARBA" id="ARBA00011165"/>
    </source>
</evidence>
<evidence type="ECO:0000256" key="2">
    <source>
        <dbReference type="ARBA" id="ARBA00004881"/>
    </source>
</evidence>
<comment type="pathway">
    <text evidence="2">Glycan metabolism.</text>
</comment>
<evidence type="ECO:0000313" key="10">
    <source>
        <dbReference type="EMBL" id="KRL54763.1"/>
    </source>
</evidence>
<evidence type="ECO:0000256" key="8">
    <source>
        <dbReference type="ARBA" id="ARBA00023295"/>
    </source>
</evidence>
<name>A0A0R1RMM9_9LACO</name>
<dbReference type="AlphaFoldDB" id="A0A0R1RMM9"/>
<proteinExistence type="inferred from homology"/>
<keyword evidence="6" id="KW-0378">Hydrolase</keyword>
<dbReference type="InterPro" id="IPR013780">
    <property type="entry name" value="Glyco_hydro_b"/>
</dbReference>
<dbReference type="InterPro" id="IPR055235">
    <property type="entry name" value="ASD1_cat"/>
</dbReference>
<comment type="caution">
    <text evidence="10">The sequence shown here is derived from an EMBL/GenBank/DDBJ whole genome shotgun (WGS) entry which is preliminary data.</text>
</comment>
<evidence type="ECO:0000256" key="7">
    <source>
        <dbReference type="ARBA" id="ARBA00023277"/>
    </source>
</evidence>
<dbReference type="STRING" id="1423778.FC70_GL001565"/>
<keyword evidence="7" id="KW-0119">Carbohydrate metabolism</keyword>
<dbReference type="RefSeq" id="WP_057890483.1">
    <property type="nucleotide sequence ID" value="NZ_AZFE01000032.1"/>
</dbReference>
<dbReference type="PANTHER" id="PTHR43576">
    <property type="entry name" value="ALPHA-L-ARABINOFURANOSIDASE C-RELATED"/>
    <property type="match status" value="1"/>
</dbReference>
<dbReference type="Gene3D" id="3.20.20.80">
    <property type="entry name" value="Glycosidases"/>
    <property type="match status" value="1"/>
</dbReference>
<dbReference type="Pfam" id="PF06964">
    <property type="entry name" value="Alpha-L-AF_C"/>
    <property type="match status" value="1"/>
</dbReference>
<accession>A0A0R1RMM9</accession>
<dbReference type="SUPFAM" id="SSF51445">
    <property type="entry name" value="(Trans)glycosidases"/>
    <property type="match status" value="1"/>
</dbReference>
<evidence type="ECO:0000256" key="3">
    <source>
        <dbReference type="ARBA" id="ARBA00007186"/>
    </source>
</evidence>
<feature type="domain" description="Alpha-L-arabinofuranosidase C-terminal" evidence="9">
    <location>
        <begin position="296"/>
        <end position="476"/>
    </location>
</feature>
<comment type="similarity">
    <text evidence="3">Belongs to the glycosyl hydrolase 51 family.</text>
</comment>
<keyword evidence="8" id="KW-0326">Glycosidase</keyword>
<dbReference type="Pfam" id="PF22848">
    <property type="entry name" value="ASD1_dom"/>
    <property type="match status" value="1"/>
</dbReference>
<dbReference type="GO" id="GO:0000272">
    <property type="term" value="P:polysaccharide catabolic process"/>
    <property type="evidence" value="ECO:0007669"/>
    <property type="project" value="TreeGrafter"/>
</dbReference>
<comment type="catalytic activity">
    <reaction evidence="1">
        <text>Hydrolysis of terminal non-reducing alpha-L-arabinofuranoside residues in alpha-L-arabinosides.</text>
        <dbReference type="EC" id="3.2.1.55"/>
    </reaction>
</comment>
<comment type="subunit">
    <text evidence="4">Homohexamer; trimer of dimers.</text>
</comment>
<reference evidence="10 11" key="1">
    <citation type="journal article" date="2015" name="Genome Announc.">
        <title>Expanding the biotechnology potential of lactobacilli through comparative genomics of 213 strains and associated genera.</title>
        <authorList>
            <person name="Sun Z."/>
            <person name="Harris H.M."/>
            <person name="McCann A."/>
            <person name="Guo C."/>
            <person name="Argimon S."/>
            <person name="Zhang W."/>
            <person name="Yang X."/>
            <person name="Jeffery I.B."/>
            <person name="Cooney J.C."/>
            <person name="Kagawa T.F."/>
            <person name="Liu W."/>
            <person name="Song Y."/>
            <person name="Salvetti E."/>
            <person name="Wrobel A."/>
            <person name="Rasinkangas P."/>
            <person name="Parkhill J."/>
            <person name="Rea M.C."/>
            <person name="O'Sullivan O."/>
            <person name="Ritari J."/>
            <person name="Douillard F.P."/>
            <person name="Paul Ross R."/>
            <person name="Yang R."/>
            <person name="Briner A.E."/>
            <person name="Felis G.E."/>
            <person name="de Vos W.M."/>
            <person name="Barrangou R."/>
            <person name="Klaenhammer T.R."/>
            <person name="Caufield P.W."/>
            <person name="Cui Y."/>
            <person name="Zhang H."/>
            <person name="O'Toole P.W."/>
        </authorList>
    </citation>
    <scope>NUCLEOTIDE SEQUENCE [LARGE SCALE GENOMIC DNA]</scope>
    <source>
        <strain evidence="10 11">DSM 15707</strain>
    </source>
</reference>
<evidence type="ECO:0000256" key="1">
    <source>
        <dbReference type="ARBA" id="ARBA00001462"/>
    </source>
</evidence>
<dbReference type="Gene3D" id="2.60.40.1180">
    <property type="entry name" value="Golgi alpha-mannosidase II"/>
    <property type="match status" value="1"/>
</dbReference>
<evidence type="ECO:0000313" key="11">
    <source>
        <dbReference type="Proteomes" id="UP000051697"/>
    </source>
</evidence>
<dbReference type="InterPro" id="IPR010720">
    <property type="entry name" value="Alpha-L-AF_C"/>
</dbReference>
<dbReference type="KEGG" id="lol:LACOL_1014"/>
<dbReference type="EC" id="3.2.1.55" evidence="5"/>
<gene>
    <name evidence="10" type="ORF">FC70_GL001565</name>
</gene>
<dbReference type="GO" id="GO:0046373">
    <property type="term" value="P:L-arabinose metabolic process"/>
    <property type="evidence" value="ECO:0007669"/>
    <property type="project" value="InterPro"/>
</dbReference>
<dbReference type="SUPFAM" id="SSF51011">
    <property type="entry name" value="Glycosyl hydrolase domain"/>
    <property type="match status" value="1"/>
</dbReference>
<dbReference type="InterPro" id="IPR017853">
    <property type="entry name" value="GH"/>
</dbReference>
<dbReference type="PANTHER" id="PTHR43576:SF2">
    <property type="entry name" value="INTRACELLULAR EXO-ALPHA-L-ARABINOFURANOSIDASE 2"/>
    <property type="match status" value="1"/>
</dbReference>
<evidence type="ECO:0000256" key="5">
    <source>
        <dbReference type="ARBA" id="ARBA00012670"/>
    </source>
</evidence>
<sequence length="490" mass="56460">MEHNINVINNEESNVVISKYIQGQFAEHLGTGIYGGVWVGKNSEIPNKNGIRSDVIQSLKKLNIPVLRWPGGFFADNYHWQEGVGSYDKRRKIINSSWGGTVEDNSFGTHEFFELCKQLDCEAYININFSSGTIQEMTDWLEYMLSSKGSMAELREKNGHPDPWKLKFLGIGNESWGGGGNMRPEYYSDRYRLWQSFVRKYDNQPELYKIGVGPNIDDFNWTDVVMKNAHQFMNGLSLHHYGLTDVWNNKGDSVDFDEKEWNSLLYSIKKMDYFIEEHSKRMEQYDQNHHVDMIVDEWGDWLGPEKGTNPAFLRQQNTMRDAVMAATTLNIFAKHADKVYMANIAQMVNVLQAMILTDGPKMVLTPTYYVFDMYQRHQGATRIDAYSDNGDPVNYTISKKDGNYIVSICNTDYQQSQNVTITFANSLGNVNYNKDLHSRKMNAHNTFDDNKVLSLTNFENYKVMDNKLSVNLDRMSIVTLSFEIKGSKNK</sequence>
<protein>
    <recommendedName>
        <fullName evidence="5">non-reducing end alpha-L-arabinofuranosidase</fullName>
        <ecNumber evidence="5">3.2.1.55</ecNumber>
    </recommendedName>
</protein>
<keyword evidence="11" id="KW-1185">Reference proteome</keyword>
<dbReference type="SMART" id="SM00813">
    <property type="entry name" value="Alpha-L-AF_C"/>
    <property type="match status" value="1"/>
</dbReference>
<dbReference type="Proteomes" id="UP000051697">
    <property type="component" value="Unassembled WGS sequence"/>
</dbReference>